<evidence type="ECO:0000313" key="2">
    <source>
        <dbReference type="Proteomes" id="UP000193467"/>
    </source>
</evidence>
<dbReference type="InParanoid" id="A0A1Y2EUK2"/>
<dbReference type="Proteomes" id="UP000193467">
    <property type="component" value="Unassembled WGS sequence"/>
</dbReference>
<organism evidence="1 2">
    <name type="scientific">Leucosporidium creatinivorum</name>
    <dbReference type="NCBI Taxonomy" id="106004"/>
    <lineage>
        <taxon>Eukaryota</taxon>
        <taxon>Fungi</taxon>
        <taxon>Dikarya</taxon>
        <taxon>Basidiomycota</taxon>
        <taxon>Pucciniomycotina</taxon>
        <taxon>Microbotryomycetes</taxon>
        <taxon>Leucosporidiales</taxon>
        <taxon>Leucosporidium</taxon>
    </lineage>
</organism>
<protein>
    <submittedName>
        <fullName evidence="1">Uncharacterized protein</fullName>
    </submittedName>
</protein>
<reference evidence="1 2" key="1">
    <citation type="submission" date="2016-07" db="EMBL/GenBank/DDBJ databases">
        <title>Pervasive Adenine N6-methylation of Active Genes in Fungi.</title>
        <authorList>
            <consortium name="DOE Joint Genome Institute"/>
            <person name="Mondo S.J."/>
            <person name="Dannebaum R.O."/>
            <person name="Kuo R.C."/>
            <person name="Labutti K."/>
            <person name="Haridas S."/>
            <person name="Kuo A."/>
            <person name="Salamov A."/>
            <person name="Ahrendt S.R."/>
            <person name="Lipzen A."/>
            <person name="Sullivan W."/>
            <person name="Andreopoulos W.B."/>
            <person name="Clum A."/>
            <person name="Lindquist E."/>
            <person name="Daum C."/>
            <person name="Ramamoorthy G.K."/>
            <person name="Gryganskyi A."/>
            <person name="Culley D."/>
            <person name="Magnuson J.K."/>
            <person name="James T.Y."/>
            <person name="O'Malley M.A."/>
            <person name="Stajich J.E."/>
            <person name="Spatafora J.W."/>
            <person name="Visel A."/>
            <person name="Grigoriev I.V."/>
        </authorList>
    </citation>
    <scope>NUCLEOTIDE SEQUENCE [LARGE SCALE GENOMIC DNA]</scope>
    <source>
        <strain evidence="1 2">62-1032</strain>
    </source>
</reference>
<name>A0A1Y2EUK2_9BASI</name>
<dbReference type="EMBL" id="MCGR01000041">
    <property type="protein sequence ID" value="ORY74535.1"/>
    <property type="molecule type" value="Genomic_DNA"/>
</dbReference>
<sequence>MYQSRKLCTPSLSRGGSADLSAEVRWALLSRDEDVQSSRAPTRVRLHAAPGGFDAAVGAAAEHRATRSLSQRDLSPTSTSVWKRCGRSARSLISPLLRYELLALQLSRTLQLFRTLKRPATLRRRVAERFLDDVERIADRPRSSLLLCLLRSAPCRAQGSTQRKATRPHPRRWSLRLSRRGGGSPFTSKVQSFSTQINFQPFASSLAVPASCRGEFDVLAAIALGLALQV</sequence>
<evidence type="ECO:0000313" key="1">
    <source>
        <dbReference type="EMBL" id="ORY74535.1"/>
    </source>
</evidence>
<proteinExistence type="predicted"/>
<gene>
    <name evidence="1" type="ORF">BCR35DRAFT_140909</name>
</gene>
<keyword evidence="2" id="KW-1185">Reference proteome</keyword>
<accession>A0A1Y2EUK2</accession>
<comment type="caution">
    <text evidence="1">The sequence shown here is derived from an EMBL/GenBank/DDBJ whole genome shotgun (WGS) entry which is preliminary data.</text>
</comment>
<dbReference type="AlphaFoldDB" id="A0A1Y2EUK2"/>